<protein>
    <submittedName>
        <fullName evidence="6">Cellulase family glycosylhydrolase</fullName>
    </submittedName>
</protein>
<feature type="chain" id="PRO_5032340815" evidence="4">
    <location>
        <begin position="30"/>
        <end position="511"/>
    </location>
</feature>
<evidence type="ECO:0000256" key="2">
    <source>
        <dbReference type="ARBA" id="ARBA00023295"/>
    </source>
</evidence>
<keyword evidence="2 3" id="KW-0326">Glycosidase</keyword>
<dbReference type="SUPFAM" id="SSF51445">
    <property type="entry name" value="(Trans)glycosidases"/>
    <property type="match status" value="1"/>
</dbReference>
<sequence length="511" mass="55110">MTCRRSRWRRTLTGLVAIVAAVATSTAHATPTDPADRQVDHPLRALSGPDARIVDDRGRTAILRGINVNGLGEYYREWPDLPATETLTEDDFAGIAALGANVVRLIISWSSLEPTRGVIDEAYLDRIEQAVTWARAHDIYVLLDMHQDAWGPAVHTPDDITCPPLTEPAVGWDGAPAWATALVGTAATCRIGKRELSVAVQTSFQNFYLDIDGIQTELVRTWAAVAARFADDPTVVGYDLLNEPNPGLLPGINDYLLLGDYYRRAIRAIRDAEQTTPGGFGHIVFFEPSVITGPLPLPGPQPLFAGDSGSAEDDNMVYAPHQYNESISPLPGSLAQGFADTATAADHYGTTFFNGEWGFWDSDPAMAAEKARRFAALEDAHLVGGTYWQWRQACGDPHNIGTRGTRPDCAAQDTGIGDDPATTAVLDRSYPRASPGRLTAIDSEIATGALSVTGTADRADATAELWIPARCADPRVTGRNIADAHRRAVPGGWRIAVDTVAAGDYRIRVDC</sequence>
<evidence type="ECO:0000259" key="5">
    <source>
        <dbReference type="Pfam" id="PF00150"/>
    </source>
</evidence>
<dbReference type="InterPro" id="IPR017853">
    <property type="entry name" value="GH"/>
</dbReference>
<dbReference type="PANTHER" id="PTHR31308:SF3">
    <property type="entry name" value="ENDOGLYCOCERAMIDASE"/>
    <property type="match status" value="1"/>
</dbReference>
<dbReference type="GO" id="GO:0004553">
    <property type="term" value="F:hydrolase activity, hydrolyzing O-glycosyl compounds"/>
    <property type="evidence" value="ECO:0007669"/>
    <property type="project" value="InterPro"/>
</dbReference>
<reference evidence="6 7" key="1">
    <citation type="submission" date="2020-05" db="EMBL/GenBank/DDBJ databases">
        <title>MicrobeNet Type strains.</title>
        <authorList>
            <person name="Nicholson A.C."/>
        </authorList>
    </citation>
    <scope>NUCLEOTIDE SEQUENCE [LARGE SCALE GENOMIC DNA]</scope>
    <source>
        <strain evidence="6 7">JCM 3224</strain>
    </source>
</reference>
<comment type="caution">
    <text evidence="6">The sequence shown here is derived from an EMBL/GenBank/DDBJ whole genome shotgun (WGS) entry which is preliminary data.</text>
</comment>
<feature type="domain" description="Glycoside hydrolase family 5" evidence="5">
    <location>
        <begin position="87"/>
        <end position="392"/>
    </location>
</feature>
<dbReference type="InterPro" id="IPR013780">
    <property type="entry name" value="Glyco_hydro_b"/>
</dbReference>
<dbReference type="PROSITE" id="PS00659">
    <property type="entry name" value="GLYCOSYL_HYDROL_F5"/>
    <property type="match status" value="1"/>
</dbReference>
<dbReference type="PANTHER" id="PTHR31308">
    <property type="match status" value="1"/>
</dbReference>
<accession>A0A849C4K6</accession>
<keyword evidence="4" id="KW-0732">Signal</keyword>
<feature type="signal peptide" evidence="4">
    <location>
        <begin position="1"/>
        <end position="29"/>
    </location>
</feature>
<dbReference type="EMBL" id="JABELX010000011">
    <property type="protein sequence ID" value="NNH73643.1"/>
    <property type="molecule type" value="Genomic_DNA"/>
</dbReference>
<gene>
    <name evidence="6" type="ORF">HLB23_27965</name>
</gene>
<comment type="similarity">
    <text evidence="3">Belongs to the glycosyl hydrolase 5 (cellulase A) family.</text>
</comment>
<dbReference type="RefSeq" id="WP_067522183.1">
    <property type="nucleotide sequence ID" value="NZ_JABELX010000011.1"/>
</dbReference>
<dbReference type="Gene3D" id="3.20.20.80">
    <property type="entry name" value="Glycosidases"/>
    <property type="match status" value="1"/>
</dbReference>
<dbReference type="InterPro" id="IPR052066">
    <property type="entry name" value="Glycosphingolipid_Hydrolases"/>
</dbReference>
<keyword evidence="7" id="KW-1185">Reference proteome</keyword>
<dbReference type="InterPro" id="IPR018087">
    <property type="entry name" value="Glyco_hydro_5_CS"/>
</dbReference>
<keyword evidence="1 3" id="KW-0378">Hydrolase</keyword>
<evidence type="ECO:0000313" key="7">
    <source>
        <dbReference type="Proteomes" id="UP000586827"/>
    </source>
</evidence>
<evidence type="ECO:0000256" key="3">
    <source>
        <dbReference type="RuleBase" id="RU361153"/>
    </source>
</evidence>
<dbReference type="InterPro" id="IPR001547">
    <property type="entry name" value="Glyco_hydro_5"/>
</dbReference>
<dbReference type="Gene3D" id="2.60.40.1180">
    <property type="entry name" value="Golgi alpha-mannosidase II"/>
    <property type="match status" value="1"/>
</dbReference>
<name>A0A849C4K6_9NOCA</name>
<dbReference type="Proteomes" id="UP000586827">
    <property type="component" value="Unassembled WGS sequence"/>
</dbReference>
<dbReference type="Pfam" id="PF00150">
    <property type="entry name" value="Cellulase"/>
    <property type="match status" value="1"/>
</dbReference>
<dbReference type="AlphaFoldDB" id="A0A849C4K6"/>
<organism evidence="6 7">
    <name type="scientific">Nocardia uniformis</name>
    <dbReference type="NCBI Taxonomy" id="53432"/>
    <lineage>
        <taxon>Bacteria</taxon>
        <taxon>Bacillati</taxon>
        <taxon>Actinomycetota</taxon>
        <taxon>Actinomycetes</taxon>
        <taxon>Mycobacteriales</taxon>
        <taxon>Nocardiaceae</taxon>
        <taxon>Nocardia</taxon>
    </lineage>
</organism>
<dbReference type="GO" id="GO:0000272">
    <property type="term" value="P:polysaccharide catabolic process"/>
    <property type="evidence" value="ECO:0007669"/>
    <property type="project" value="InterPro"/>
</dbReference>
<evidence type="ECO:0000313" key="6">
    <source>
        <dbReference type="EMBL" id="NNH73643.1"/>
    </source>
</evidence>
<evidence type="ECO:0000256" key="4">
    <source>
        <dbReference type="SAM" id="SignalP"/>
    </source>
</evidence>
<evidence type="ECO:0000256" key="1">
    <source>
        <dbReference type="ARBA" id="ARBA00022801"/>
    </source>
</evidence>
<proteinExistence type="inferred from homology"/>